<accession>C7R0I0</accession>
<sequence>MSTPLQREGTQLDDLMREIYAEYGDVHVNNVERVRTGGVGGFFAREVFRVTFTPGTTYDAGNTLAQRLAQASDDDPILPPILTRNAPASGSPAQAVNHQPGSTNQPPTRGVESPHFSAVMESLHHAVGLTEPAGRVLDDDSRFTPFHPGTPPAQPGTANSAPTVSSAAPAPPRLTDQGTIIPPASAHDHHAAQRGAWAAAYAPPTSAPTPAASPTTPPAPTTLNGRPAVTARAQALPADEFLRIGIPDTHVSAALTLAGHTGVTRQRDGTINVPTLTMSTLLETVPTAPPPPYDNDAIIAVVGPSHQCIRVAQELARDLGLDDKDIATAGRHESVVRFGPLVLTAKSARDLRAHARVDETPVVVAVGIGNDATDWYRAKKILEAFDPDYTCAVALADQDIAGTRRWVEEITQEVSIDALHVWHMRQAATPGAILHLRIPVARIDGYPADSVVWGAALSQALPPVLWDERAVSG</sequence>
<organism evidence="2 3">
    <name type="scientific">Jonesia denitrificans (strain ATCC 14870 / DSM 20603 / BCRC 15368 / CIP 55.134 / JCM 11481 / NBRC 15587 / NCTC 10816 / Prevot 55134)</name>
    <name type="common">Listeria denitrificans</name>
    <dbReference type="NCBI Taxonomy" id="471856"/>
    <lineage>
        <taxon>Bacteria</taxon>
        <taxon>Bacillati</taxon>
        <taxon>Actinomycetota</taxon>
        <taxon>Actinomycetes</taxon>
        <taxon>Micrococcales</taxon>
        <taxon>Jonesiaceae</taxon>
        <taxon>Jonesia</taxon>
    </lineage>
</organism>
<feature type="region of interest" description="Disordered" evidence="1">
    <location>
        <begin position="135"/>
        <end position="225"/>
    </location>
</feature>
<keyword evidence="3" id="KW-1185">Reference proteome</keyword>
<proteinExistence type="predicted"/>
<dbReference type="STRING" id="471856.Jden_2006"/>
<reference evidence="2 3" key="1">
    <citation type="journal article" date="2009" name="Stand. Genomic Sci.">
        <title>Complete genome sequence of Jonesia denitrificans type strain (Prevot 55134).</title>
        <authorList>
            <person name="Pukall R."/>
            <person name="Gehrich-Schroter G."/>
            <person name="Lapidus A."/>
            <person name="Nolan M."/>
            <person name="Glavina Del Rio T."/>
            <person name="Lucas S."/>
            <person name="Chen F."/>
            <person name="Tice H."/>
            <person name="Pitluck S."/>
            <person name="Cheng J.F."/>
            <person name="Copeland A."/>
            <person name="Saunders E."/>
            <person name="Brettin T."/>
            <person name="Detter J.C."/>
            <person name="Bruce D."/>
            <person name="Goodwin L."/>
            <person name="Pati A."/>
            <person name="Ivanova N."/>
            <person name="Mavromatis K."/>
            <person name="Ovchinnikova G."/>
            <person name="Chen A."/>
            <person name="Palaniappan K."/>
            <person name="Land M."/>
            <person name="Hauser L."/>
            <person name="Chang Y.J."/>
            <person name="Jeffries C.D."/>
            <person name="Chain P."/>
            <person name="Goker M."/>
            <person name="Bristow J."/>
            <person name="Eisen J.A."/>
            <person name="Markowitz V."/>
            <person name="Hugenholtz P."/>
            <person name="Kyrpides N.C."/>
            <person name="Klenk H.P."/>
            <person name="Han C."/>
        </authorList>
    </citation>
    <scope>NUCLEOTIDE SEQUENCE [LARGE SCALE GENOMIC DNA]</scope>
    <source>
        <strain evidence="3">ATCC 14870 / DSM 20603 / BCRC 15368 / CIP 55.134 / JCM 11481 / NBRC 15587 / NCTC 10816 / Prevot 55134</strain>
    </source>
</reference>
<dbReference type="HOGENOM" id="CLU_519388_0_0_11"/>
<dbReference type="KEGG" id="jde:Jden_2006"/>
<dbReference type="EMBL" id="CP001706">
    <property type="protein sequence ID" value="ACV09644.1"/>
    <property type="molecule type" value="Genomic_DNA"/>
</dbReference>
<dbReference type="RefSeq" id="WP_015772272.1">
    <property type="nucleotide sequence ID" value="NC_013174.1"/>
</dbReference>
<feature type="compositionally biased region" description="Low complexity" evidence="1">
    <location>
        <begin position="198"/>
        <end position="214"/>
    </location>
</feature>
<feature type="region of interest" description="Disordered" evidence="1">
    <location>
        <begin position="75"/>
        <end position="113"/>
    </location>
</feature>
<protein>
    <submittedName>
        <fullName evidence="2">Uncharacterized protein</fullName>
    </submittedName>
</protein>
<evidence type="ECO:0000256" key="1">
    <source>
        <dbReference type="SAM" id="MobiDB-lite"/>
    </source>
</evidence>
<dbReference type="Proteomes" id="UP000000628">
    <property type="component" value="Chromosome"/>
</dbReference>
<name>C7R0I0_JONDD</name>
<gene>
    <name evidence="2" type="ordered locus">Jden_2006</name>
</gene>
<dbReference type="AlphaFoldDB" id="C7R0I0"/>
<evidence type="ECO:0000313" key="2">
    <source>
        <dbReference type="EMBL" id="ACV09644.1"/>
    </source>
</evidence>
<feature type="compositionally biased region" description="Polar residues" evidence="1">
    <location>
        <begin position="86"/>
        <end position="107"/>
    </location>
</feature>
<evidence type="ECO:0000313" key="3">
    <source>
        <dbReference type="Proteomes" id="UP000000628"/>
    </source>
</evidence>